<protein>
    <submittedName>
        <fullName evidence="2">Uncharacterized protein</fullName>
    </submittedName>
</protein>
<dbReference type="EMBL" id="JAWDGP010001129">
    <property type="protein sequence ID" value="KAK3794260.1"/>
    <property type="molecule type" value="Genomic_DNA"/>
</dbReference>
<evidence type="ECO:0000256" key="1">
    <source>
        <dbReference type="SAM" id="MobiDB-lite"/>
    </source>
</evidence>
<proteinExistence type="predicted"/>
<evidence type="ECO:0000313" key="3">
    <source>
        <dbReference type="Proteomes" id="UP001283361"/>
    </source>
</evidence>
<gene>
    <name evidence="2" type="ORF">RRG08_060931</name>
</gene>
<feature type="region of interest" description="Disordered" evidence="1">
    <location>
        <begin position="48"/>
        <end position="69"/>
    </location>
</feature>
<evidence type="ECO:0000313" key="2">
    <source>
        <dbReference type="EMBL" id="KAK3794260.1"/>
    </source>
</evidence>
<dbReference type="Proteomes" id="UP001283361">
    <property type="component" value="Unassembled WGS sequence"/>
</dbReference>
<dbReference type="AlphaFoldDB" id="A0AAE1AUZ7"/>
<keyword evidence="3" id="KW-1185">Reference proteome</keyword>
<sequence>MPLQRTWVGSKPDEILVALDQLRLPTAHQTCYITQYRLVPGSVRVSRLPVSGGKERSRRPTKWLPVSAGIPDTKIRPECRHQKKLNAINHVFFLPSQDLGSKLITGSRVVGERYFSRVD</sequence>
<accession>A0AAE1AUZ7</accession>
<reference evidence="2" key="1">
    <citation type="journal article" date="2023" name="G3 (Bethesda)">
        <title>A reference genome for the long-term kleptoplast-retaining sea slug Elysia crispata morphotype clarki.</title>
        <authorList>
            <person name="Eastman K.E."/>
            <person name="Pendleton A.L."/>
            <person name="Shaikh M.A."/>
            <person name="Suttiyut T."/>
            <person name="Ogas R."/>
            <person name="Tomko P."/>
            <person name="Gavelis G."/>
            <person name="Widhalm J.R."/>
            <person name="Wisecaver J.H."/>
        </authorList>
    </citation>
    <scope>NUCLEOTIDE SEQUENCE</scope>
    <source>
        <strain evidence="2">ECLA1</strain>
    </source>
</reference>
<comment type="caution">
    <text evidence="2">The sequence shown here is derived from an EMBL/GenBank/DDBJ whole genome shotgun (WGS) entry which is preliminary data.</text>
</comment>
<organism evidence="2 3">
    <name type="scientific">Elysia crispata</name>
    <name type="common">lettuce slug</name>
    <dbReference type="NCBI Taxonomy" id="231223"/>
    <lineage>
        <taxon>Eukaryota</taxon>
        <taxon>Metazoa</taxon>
        <taxon>Spiralia</taxon>
        <taxon>Lophotrochozoa</taxon>
        <taxon>Mollusca</taxon>
        <taxon>Gastropoda</taxon>
        <taxon>Heterobranchia</taxon>
        <taxon>Euthyneura</taxon>
        <taxon>Panpulmonata</taxon>
        <taxon>Sacoglossa</taxon>
        <taxon>Placobranchoidea</taxon>
        <taxon>Plakobranchidae</taxon>
        <taxon>Elysia</taxon>
    </lineage>
</organism>
<name>A0AAE1AUZ7_9GAST</name>